<dbReference type="InterPro" id="IPR030456">
    <property type="entry name" value="TF_fork_head_CS_2"/>
</dbReference>
<name>A0A6S7HJC5_PARCT</name>
<dbReference type="GO" id="GO:0030154">
    <property type="term" value="P:cell differentiation"/>
    <property type="evidence" value="ECO:0007669"/>
    <property type="project" value="TreeGrafter"/>
</dbReference>
<evidence type="ECO:0000256" key="5">
    <source>
        <dbReference type="ARBA" id="ARBA00023242"/>
    </source>
</evidence>
<dbReference type="InterPro" id="IPR036388">
    <property type="entry name" value="WH-like_DNA-bd_sf"/>
</dbReference>
<evidence type="ECO:0000256" key="7">
    <source>
        <dbReference type="SAM" id="MobiDB-lite"/>
    </source>
</evidence>
<dbReference type="InterPro" id="IPR018122">
    <property type="entry name" value="TF_fork_head_CS_1"/>
</dbReference>
<comment type="subcellular location">
    <subcellularLocation>
        <location evidence="1 6">Nucleus</location>
    </subcellularLocation>
</comment>
<dbReference type="GO" id="GO:0009653">
    <property type="term" value="P:anatomical structure morphogenesis"/>
    <property type="evidence" value="ECO:0007669"/>
    <property type="project" value="TreeGrafter"/>
</dbReference>
<evidence type="ECO:0000256" key="3">
    <source>
        <dbReference type="ARBA" id="ARBA00023125"/>
    </source>
</evidence>
<dbReference type="GO" id="GO:0000981">
    <property type="term" value="F:DNA-binding transcription factor activity, RNA polymerase II-specific"/>
    <property type="evidence" value="ECO:0007669"/>
    <property type="project" value="TreeGrafter"/>
</dbReference>
<dbReference type="PROSITE" id="PS50039">
    <property type="entry name" value="FORK_HEAD_3"/>
    <property type="match status" value="1"/>
</dbReference>
<evidence type="ECO:0000256" key="6">
    <source>
        <dbReference type="PROSITE-ProRule" id="PRU00089"/>
    </source>
</evidence>
<keyword evidence="9" id="KW-1185">Reference proteome</keyword>
<keyword evidence="5 6" id="KW-0539">Nucleus</keyword>
<reference evidence="8" key="1">
    <citation type="submission" date="2020-04" db="EMBL/GenBank/DDBJ databases">
        <authorList>
            <person name="Alioto T."/>
            <person name="Alioto T."/>
            <person name="Gomez Garrido J."/>
        </authorList>
    </citation>
    <scope>NUCLEOTIDE SEQUENCE</scope>
    <source>
        <strain evidence="8">A484AB</strain>
    </source>
</reference>
<comment type="caution">
    <text evidence="8">The sequence shown here is derived from an EMBL/GenBank/DDBJ whole genome shotgun (WGS) entry which is preliminary data.</text>
</comment>
<dbReference type="GO" id="GO:0000978">
    <property type="term" value="F:RNA polymerase II cis-regulatory region sequence-specific DNA binding"/>
    <property type="evidence" value="ECO:0007669"/>
    <property type="project" value="TreeGrafter"/>
</dbReference>
<sequence length="457" mass="52516">MMAMYPYSSTQAGTNGVMHYQGYDFYRPNHPYSSMHYSMSYPASQYRADHYYNPTMVRASTTAKDMVKPPYSYIALIAMAIQNQPDKRITLSGIYQWIMDRFPYYRDNKQGWQNSIRHNLSLNECFVKVPRDDKKPGKGSYWTLDPDSYNMFENGSYLRRRKRFKRKAKKDGDDTSSDAGKSEEKSERAASTSAESQQSEENDESMLSTNKDEELKPSCMKKQEHCSLRNDKEHCSLRTDNCAADITNLSPVIKSPKLETQSPHSNSSSPAQDNRNLNPSCTLPNGYTEFNFPAAASSYNYPPTSYHQMEKVAYPSPCEYPQQQINENYHNNYIPHSPHVPAHSSHIQAETTPARHAYLPPYPSQDPYNEIQRNTGTQMNSNTWYAMREQTTPPYSSAENIPQIMQNNASSFPPNVREMFEAHKLPVNSQSQEHLMNTTQAHYGNLDGGYYHTNNNW</sequence>
<proteinExistence type="predicted"/>
<dbReference type="PROSITE" id="PS00658">
    <property type="entry name" value="FORK_HEAD_2"/>
    <property type="match status" value="1"/>
</dbReference>
<keyword evidence="3 6" id="KW-0238">DNA-binding</keyword>
<gene>
    <name evidence="8" type="ORF">PACLA_8A023889</name>
</gene>
<accession>A0A6S7HJC5</accession>
<evidence type="ECO:0000256" key="4">
    <source>
        <dbReference type="ARBA" id="ARBA00023163"/>
    </source>
</evidence>
<feature type="region of interest" description="Disordered" evidence="7">
    <location>
        <begin position="163"/>
        <end position="218"/>
    </location>
</feature>
<evidence type="ECO:0000256" key="2">
    <source>
        <dbReference type="ARBA" id="ARBA00023015"/>
    </source>
</evidence>
<dbReference type="SMART" id="SM00339">
    <property type="entry name" value="FH"/>
    <property type="match status" value="1"/>
</dbReference>
<feature type="DNA-binding region" description="Fork-head" evidence="6">
    <location>
        <begin position="68"/>
        <end position="162"/>
    </location>
</feature>
<dbReference type="PANTHER" id="PTHR11829:SF388">
    <property type="entry name" value="FORK HEAD DOMAIN-CONTAINING PROTEIN L1-RELATED"/>
    <property type="match status" value="1"/>
</dbReference>
<keyword evidence="4" id="KW-0804">Transcription</keyword>
<dbReference type="OrthoDB" id="5954824at2759"/>
<feature type="compositionally biased region" description="Polar residues" evidence="7">
    <location>
        <begin position="258"/>
        <end position="282"/>
    </location>
</feature>
<dbReference type="AlphaFoldDB" id="A0A6S7HJC5"/>
<dbReference type="PROSITE" id="PS00657">
    <property type="entry name" value="FORK_HEAD_1"/>
    <property type="match status" value="1"/>
</dbReference>
<evidence type="ECO:0000313" key="8">
    <source>
        <dbReference type="EMBL" id="CAB4005274.1"/>
    </source>
</evidence>
<feature type="region of interest" description="Disordered" evidence="7">
    <location>
        <begin position="256"/>
        <end position="282"/>
    </location>
</feature>
<dbReference type="Gene3D" id="1.10.10.10">
    <property type="entry name" value="Winged helix-like DNA-binding domain superfamily/Winged helix DNA-binding domain"/>
    <property type="match status" value="1"/>
</dbReference>
<dbReference type="InterPro" id="IPR050211">
    <property type="entry name" value="FOX_domain-containing"/>
</dbReference>
<dbReference type="PRINTS" id="PR00053">
    <property type="entry name" value="FORKHEAD"/>
</dbReference>
<evidence type="ECO:0000256" key="1">
    <source>
        <dbReference type="ARBA" id="ARBA00004123"/>
    </source>
</evidence>
<dbReference type="SUPFAM" id="SSF46785">
    <property type="entry name" value="Winged helix' DNA-binding domain"/>
    <property type="match status" value="1"/>
</dbReference>
<dbReference type="GO" id="GO:0005634">
    <property type="term" value="C:nucleus"/>
    <property type="evidence" value="ECO:0007669"/>
    <property type="project" value="UniProtKB-SubCell"/>
</dbReference>
<dbReference type="Pfam" id="PF00250">
    <property type="entry name" value="Forkhead"/>
    <property type="match status" value="1"/>
</dbReference>
<protein>
    <submittedName>
        <fullName evidence="8">Forkhead box C2-B-like</fullName>
    </submittedName>
</protein>
<keyword evidence="2" id="KW-0805">Transcription regulation</keyword>
<evidence type="ECO:0000313" key="9">
    <source>
        <dbReference type="Proteomes" id="UP001152795"/>
    </source>
</evidence>
<dbReference type="Proteomes" id="UP001152795">
    <property type="component" value="Unassembled WGS sequence"/>
</dbReference>
<dbReference type="EMBL" id="CACRXK020005148">
    <property type="protein sequence ID" value="CAB4005274.1"/>
    <property type="molecule type" value="Genomic_DNA"/>
</dbReference>
<dbReference type="FunFam" id="1.10.10.10:FF:000016">
    <property type="entry name" value="Forkhead box protein I1"/>
    <property type="match status" value="1"/>
</dbReference>
<dbReference type="InterPro" id="IPR036390">
    <property type="entry name" value="WH_DNA-bd_sf"/>
</dbReference>
<dbReference type="PANTHER" id="PTHR11829">
    <property type="entry name" value="FORKHEAD BOX PROTEIN"/>
    <property type="match status" value="1"/>
</dbReference>
<dbReference type="InterPro" id="IPR001766">
    <property type="entry name" value="Fork_head_dom"/>
</dbReference>
<organism evidence="8 9">
    <name type="scientific">Paramuricea clavata</name>
    <name type="common">Red gorgonian</name>
    <name type="synonym">Violescent sea-whip</name>
    <dbReference type="NCBI Taxonomy" id="317549"/>
    <lineage>
        <taxon>Eukaryota</taxon>
        <taxon>Metazoa</taxon>
        <taxon>Cnidaria</taxon>
        <taxon>Anthozoa</taxon>
        <taxon>Octocorallia</taxon>
        <taxon>Malacalcyonacea</taxon>
        <taxon>Plexauridae</taxon>
        <taxon>Paramuricea</taxon>
    </lineage>
</organism>